<accession>A0A9P6E324</accession>
<keyword evidence="2" id="KW-1185">Reference proteome</keyword>
<proteinExistence type="predicted"/>
<comment type="caution">
    <text evidence="1">The sequence shown here is derived from an EMBL/GenBank/DDBJ whole genome shotgun (WGS) entry which is preliminary data.</text>
</comment>
<dbReference type="EMBL" id="MU158016">
    <property type="protein sequence ID" value="KAF9521609.1"/>
    <property type="molecule type" value="Genomic_DNA"/>
</dbReference>
<name>A0A9P6E324_9AGAR</name>
<gene>
    <name evidence="1" type="ORF">CPB83DRAFT_900510</name>
</gene>
<protein>
    <submittedName>
        <fullName evidence="1">Uncharacterized protein</fullName>
    </submittedName>
</protein>
<reference evidence="1" key="1">
    <citation type="submission" date="2020-11" db="EMBL/GenBank/DDBJ databases">
        <authorList>
            <consortium name="DOE Joint Genome Institute"/>
            <person name="Ahrendt S."/>
            <person name="Riley R."/>
            <person name="Andreopoulos W."/>
            <person name="Labutti K."/>
            <person name="Pangilinan J."/>
            <person name="Ruiz-Duenas F.J."/>
            <person name="Barrasa J.M."/>
            <person name="Sanchez-Garcia M."/>
            <person name="Camarero S."/>
            <person name="Miyauchi S."/>
            <person name="Serrano A."/>
            <person name="Linde D."/>
            <person name="Babiker R."/>
            <person name="Drula E."/>
            <person name="Ayuso-Fernandez I."/>
            <person name="Pacheco R."/>
            <person name="Padilla G."/>
            <person name="Ferreira P."/>
            <person name="Barriuso J."/>
            <person name="Kellner H."/>
            <person name="Castanera R."/>
            <person name="Alfaro M."/>
            <person name="Ramirez L."/>
            <person name="Pisabarro A.G."/>
            <person name="Kuo A."/>
            <person name="Tritt A."/>
            <person name="Lipzen A."/>
            <person name="He G."/>
            <person name="Yan M."/>
            <person name="Ng V."/>
            <person name="Cullen D."/>
            <person name="Martin F."/>
            <person name="Rosso M.-N."/>
            <person name="Henrissat B."/>
            <person name="Hibbett D."/>
            <person name="Martinez A.T."/>
            <person name="Grigoriev I.V."/>
        </authorList>
    </citation>
    <scope>NUCLEOTIDE SEQUENCE</scope>
    <source>
        <strain evidence="1">CBS 506.95</strain>
    </source>
</reference>
<sequence length="128" mass="14564">MEFGVAIQVQRALMVDIPVLLCLNNTIEENIRESVLYQEALTTILSPLERIRDTLQSKPPLTQTEANSTGLESIKRDLEVTMNAVKTLVLKEVSILKSYQQAHQRFQELISNNIQTSPRFSHRPSCKL</sequence>
<dbReference type="AlphaFoldDB" id="A0A9P6E324"/>
<organism evidence="1 2">
    <name type="scientific">Crepidotus variabilis</name>
    <dbReference type="NCBI Taxonomy" id="179855"/>
    <lineage>
        <taxon>Eukaryota</taxon>
        <taxon>Fungi</taxon>
        <taxon>Dikarya</taxon>
        <taxon>Basidiomycota</taxon>
        <taxon>Agaricomycotina</taxon>
        <taxon>Agaricomycetes</taxon>
        <taxon>Agaricomycetidae</taxon>
        <taxon>Agaricales</taxon>
        <taxon>Agaricineae</taxon>
        <taxon>Crepidotaceae</taxon>
        <taxon>Crepidotus</taxon>
    </lineage>
</organism>
<evidence type="ECO:0000313" key="1">
    <source>
        <dbReference type="EMBL" id="KAF9521609.1"/>
    </source>
</evidence>
<evidence type="ECO:0000313" key="2">
    <source>
        <dbReference type="Proteomes" id="UP000807306"/>
    </source>
</evidence>
<dbReference type="Proteomes" id="UP000807306">
    <property type="component" value="Unassembled WGS sequence"/>
</dbReference>